<accession>A0A5B7JMK8</accession>
<keyword evidence="2" id="KW-1185">Reference proteome</keyword>
<organism evidence="1 2">
    <name type="scientific">Portunus trituberculatus</name>
    <name type="common">Swimming crab</name>
    <name type="synonym">Neptunus trituberculatus</name>
    <dbReference type="NCBI Taxonomy" id="210409"/>
    <lineage>
        <taxon>Eukaryota</taxon>
        <taxon>Metazoa</taxon>
        <taxon>Ecdysozoa</taxon>
        <taxon>Arthropoda</taxon>
        <taxon>Crustacea</taxon>
        <taxon>Multicrustacea</taxon>
        <taxon>Malacostraca</taxon>
        <taxon>Eumalacostraca</taxon>
        <taxon>Eucarida</taxon>
        <taxon>Decapoda</taxon>
        <taxon>Pleocyemata</taxon>
        <taxon>Brachyura</taxon>
        <taxon>Eubrachyura</taxon>
        <taxon>Portunoidea</taxon>
        <taxon>Portunidae</taxon>
        <taxon>Portuninae</taxon>
        <taxon>Portunus</taxon>
    </lineage>
</organism>
<dbReference type="Proteomes" id="UP000324222">
    <property type="component" value="Unassembled WGS sequence"/>
</dbReference>
<proteinExistence type="predicted"/>
<protein>
    <submittedName>
        <fullName evidence="1">Uncharacterized protein</fullName>
    </submittedName>
</protein>
<dbReference type="AlphaFoldDB" id="A0A5B7JMK8"/>
<sequence>MTLRTIFLRGVGGVEVVDPDGREGHGEAGKMYSWMLLKVMAGTLYRAHHAQQVTDVATPRIYLMVPSDLSGVHE</sequence>
<dbReference type="EMBL" id="VSRR010112413">
    <property type="protein sequence ID" value="MPC98030.1"/>
    <property type="molecule type" value="Genomic_DNA"/>
</dbReference>
<name>A0A5B7JMK8_PORTR</name>
<gene>
    <name evidence="1" type="ORF">E2C01_093380</name>
</gene>
<evidence type="ECO:0000313" key="2">
    <source>
        <dbReference type="Proteomes" id="UP000324222"/>
    </source>
</evidence>
<comment type="caution">
    <text evidence="1">The sequence shown here is derived from an EMBL/GenBank/DDBJ whole genome shotgun (WGS) entry which is preliminary data.</text>
</comment>
<reference evidence="1 2" key="1">
    <citation type="submission" date="2019-05" db="EMBL/GenBank/DDBJ databases">
        <title>Another draft genome of Portunus trituberculatus and its Hox gene families provides insights of decapod evolution.</title>
        <authorList>
            <person name="Jeong J.-H."/>
            <person name="Song I."/>
            <person name="Kim S."/>
            <person name="Choi T."/>
            <person name="Kim D."/>
            <person name="Ryu S."/>
            <person name="Kim W."/>
        </authorList>
    </citation>
    <scope>NUCLEOTIDE SEQUENCE [LARGE SCALE GENOMIC DNA]</scope>
    <source>
        <tissue evidence="1">Muscle</tissue>
    </source>
</reference>
<evidence type="ECO:0000313" key="1">
    <source>
        <dbReference type="EMBL" id="MPC98030.1"/>
    </source>
</evidence>